<feature type="domain" description="N-acetyltransferase" evidence="1">
    <location>
        <begin position="1"/>
        <end position="92"/>
    </location>
</feature>
<feature type="domain" description="N-acetyltransferase" evidence="2">
    <location>
        <begin position="5"/>
        <end position="92"/>
    </location>
</feature>
<evidence type="ECO:0000259" key="2">
    <source>
        <dbReference type="PROSITE" id="PS51729"/>
    </source>
</evidence>
<accession>A0ABY5S982</accession>
<gene>
    <name evidence="3" type="ORF">L1F29_00915</name>
</gene>
<protein>
    <submittedName>
        <fullName evidence="3">N-acetyltransferase</fullName>
    </submittedName>
</protein>
<dbReference type="Gene3D" id="3.40.630.30">
    <property type="match status" value="1"/>
</dbReference>
<evidence type="ECO:0000259" key="1">
    <source>
        <dbReference type="PROSITE" id="PS51186"/>
    </source>
</evidence>
<dbReference type="InterPro" id="IPR045057">
    <property type="entry name" value="Gcn5-rel_NAT"/>
</dbReference>
<sequence>MYQVEHNTDKHQFFIQDNGELIAEMTYSVTNPSLYIIDHTYVNDNYRGQGLADQLLTHFIDYARKHEIKLMPLCPFAKKQFDTKPEYADVRY</sequence>
<dbReference type="EMBL" id="CP091430">
    <property type="protein sequence ID" value="UVI30486.1"/>
    <property type="molecule type" value="Genomic_DNA"/>
</dbReference>
<dbReference type="InterPro" id="IPR016181">
    <property type="entry name" value="Acyl_CoA_acyltransferase"/>
</dbReference>
<evidence type="ECO:0000313" key="4">
    <source>
        <dbReference type="Proteomes" id="UP001057877"/>
    </source>
</evidence>
<dbReference type="InterPro" id="IPR031165">
    <property type="entry name" value="GNAT_YJDJ"/>
</dbReference>
<dbReference type="PANTHER" id="PTHR31435">
    <property type="entry name" value="PROTEIN NATD1"/>
    <property type="match status" value="1"/>
</dbReference>
<keyword evidence="4" id="KW-1185">Reference proteome</keyword>
<name>A0ABY5S982_9BACL</name>
<dbReference type="PROSITE" id="PS51186">
    <property type="entry name" value="GNAT"/>
    <property type="match status" value="1"/>
</dbReference>
<dbReference type="PROSITE" id="PS51729">
    <property type="entry name" value="GNAT_YJDJ"/>
    <property type="match status" value="1"/>
</dbReference>
<proteinExistence type="predicted"/>
<dbReference type="CDD" id="cd04301">
    <property type="entry name" value="NAT_SF"/>
    <property type="match status" value="1"/>
</dbReference>
<dbReference type="SUPFAM" id="SSF55729">
    <property type="entry name" value="Acyl-CoA N-acyltransferases (Nat)"/>
    <property type="match status" value="1"/>
</dbReference>
<dbReference type="RefSeq" id="WP_258386550.1">
    <property type="nucleotide sequence ID" value="NZ_CP091430.1"/>
</dbReference>
<dbReference type="Pfam" id="PF14542">
    <property type="entry name" value="Acetyltransf_CG"/>
    <property type="match status" value="1"/>
</dbReference>
<dbReference type="InterPro" id="IPR000182">
    <property type="entry name" value="GNAT_dom"/>
</dbReference>
<reference evidence="3" key="1">
    <citation type="submission" date="2022-01" db="EMBL/GenBank/DDBJ databases">
        <title>Paenibacillus spongiae sp. nov., isolated from marine sponge.</title>
        <authorList>
            <person name="Li Z."/>
            <person name="Zhang M."/>
        </authorList>
    </citation>
    <scope>NUCLEOTIDE SEQUENCE</scope>
    <source>
        <strain evidence="3">PHS-Z3</strain>
    </source>
</reference>
<organism evidence="3 4">
    <name type="scientific">Paenibacillus spongiae</name>
    <dbReference type="NCBI Taxonomy" id="2909671"/>
    <lineage>
        <taxon>Bacteria</taxon>
        <taxon>Bacillati</taxon>
        <taxon>Bacillota</taxon>
        <taxon>Bacilli</taxon>
        <taxon>Bacillales</taxon>
        <taxon>Paenibacillaceae</taxon>
        <taxon>Paenibacillus</taxon>
    </lineage>
</organism>
<dbReference type="Proteomes" id="UP001057877">
    <property type="component" value="Chromosome"/>
</dbReference>
<evidence type="ECO:0000313" key="3">
    <source>
        <dbReference type="EMBL" id="UVI30486.1"/>
    </source>
</evidence>
<dbReference type="PANTHER" id="PTHR31435:SF10">
    <property type="entry name" value="BSR4717 PROTEIN"/>
    <property type="match status" value="1"/>
</dbReference>